<comment type="subcellular location">
    <subcellularLocation>
        <location evidence="1">Membrane</location>
        <topology evidence="1">Single-pass membrane protein</topology>
    </subcellularLocation>
</comment>
<dbReference type="EMBL" id="RWGY01000039">
    <property type="protein sequence ID" value="TVU09571.1"/>
    <property type="molecule type" value="Genomic_DNA"/>
</dbReference>
<evidence type="ECO:0000256" key="3">
    <source>
        <dbReference type="ARBA" id="ARBA00022614"/>
    </source>
</evidence>
<name>A0A5J9TG17_9POAL</name>
<gene>
    <name evidence="14" type="ORF">EJB05_43055</name>
</gene>
<dbReference type="PANTHER" id="PTHR48004">
    <property type="entry name" value="OS01G0149700 PROTEIN"/>
    <property type="match status" value="1"/>
</dbReference>
<evidence type="ECO:0000256" key="9">
    <source>
        <dbReference type="ARBA" id="ARBA00023180"/>
    </source>
</evidence>
<dbReference type="FunFam" id="3.80.10.10:FF:000400">
    <property type="entry name" value="Nuclear pore complex protein NUP107"/>
    <property type="match status" value="1"/>
</dbReference>
<keyword evidence="15" id="KW-1185">Reference proteome</keyword>
<feature type="non-terminal residue" evidence="14">
    <location>
        <position position="1"/>
    </location>
</feature>
<keyword evidence="8 11" id="KW-0472">Membrane</keyword>
<evidence type="ECO:0000256" key="7">
    <source>
        <dbReference type="ARBA" id="ARBA00022989"/>
    </source>
</evidence>
<dbReference type="OrthoDB" id="4062651at2759"/>
<dbReference type="Proteomes" id="UP000324897">
    <property type="component" value="Chromosome 3"/>
</dbReference>
<keyword evidence="6" id="KW-0677">Repeat</keyword>
<dbReference type="SMART" id="SM00365">
    <property type="entry name" value="LRR_SD22"/>
    <property type="match status" value="5"/>
</dbReference>
<evidence type="ECO:0000256" key="11">
    <source>
        <dbReference type="SAM" id="Phobius"/>
    </source>
</evidence>
<reference evidence="14 15" key="1">
    <citation type="journal article" date="2019" name="Sci. Rep.">
        <title>A high-quality genome of Eragrostis curvula grass provides insights into Poaceae evolution and supports new strategies to enhance forage quality.</title>
        <authorList>
            <person name="Carballo J."/>
            <person name="Santos B.A.C.M."/>
            <person name="Zappacosta D."/>
            <person name="Garbus I."/>
            <person name="Selva J.P."/>
            <person name="Gallo C.A."/>
            <person name="Diaz A."/>
            <person name="Albertini E."/>
            <person name="Caccamo M."/>
            <person name="Echenique V."/>
        </authorList>
    </citation>
    <scope>NUCLEOTIDE SEQUENCE [LARGE SCALE GENOMIC DNA]</scope>
    <source>
        <strain evidence="15">cv. Victoria</strain>
        <tissue evidence="14">Leaf</tissue>
    </source>
</reference>
<keyword evidence="3" id="KW-0433">Leucine-rich repeat</keyword>
<evidence type="ECO:0000313" key="15">
    <source>
        <dbReference type="Proteomes" id="UP000324897"/>
    </source>
</evidence>
<feature type="compositionally biased region" description="Basic and acidic residues" evidence="10">
    <location>
        <begin position="521"/>
        <end position="533"/>
    </location>
</feature>
<dbReference type="SMART" id="SM00369">
    <property type="entry name" value="LRR_TYP"/>
    <property type="match status" value="12"/>
</dbReference>
<dbReference type="AlphaFoldDB" id="A0A5J9TG17"/>
<evidence type="ECO:0000256" key="8">
    <source>
        <dbReference type="ARBA" id="ARBA00023136"/>
    </source>
</evidence>
<keyword evidence="9" id="KW-0325">Glycoprotein</keyword>
<feature type="signal peptide" evidence="12">
    <location>
        <begin position="1"/>
        <end position="27"/>
    </location>
</feature>
<dbReference type="Gramene" id="TVU09571">
    <property type="protein sequence ID" value="TVU09571"/>
    <property type="gene ID" value="EJB05_43055"/>
</dbReference>
<evidence type="ECO:0000256" key="12">
    <source>
        <dbReference type="SAM" id="SignalP"/>
    </source>
</evidence>
<dbReference type="Pfam" id="PF13855">
    <property type="entry name" value="LRR_8"/>
    <property type="match status" value="4"/>
</dbReference>
<dbReference type="Pfam" id="PF08263">
    <property type="entry name" value="LRRNT_2"/>
    <property type="match status" value="1"/>
</dbReference>
<dbReference type="InterPro" id="IPR032675">
    <property type="entry name" value="LRR_dom_sf"/>
</dbReference>
<protein>
    <recommendedName>
        <fullName evidence="13">Leucine-rich repeat-containing N-terminal plant-type domain-containing protein</fullName>
    </recommendedName>
</protein>
<dbReference type="InterPro" id="IPR013210">
    <property type="entry name" value="LRR_N_plant-typ"/>
</dbReference>
<dbReference type="InterPro" id="IPR001611">
    <property type="entry name" value="Leu-rich_rpt"/>
</dbReference>
<dbReference type="PANTHER" id="PTHR48004:SF59">
    <property type="entry name" value="LEUCINE-RICH REPEAT-CONTAINING N-TERMINAL PLANT-TYPE DOMAIN-CONTAINING PROTEIN"/>
    <property type="match status" value="1"/>
</dbReference>
<accession>A0A5J9TG17</accession>
<keyword evidence="5 12" id="KW-0732">Signal</keyword>
<keyword evidence="2" id="KW-0597">Phosphoprotein</keyword>
<organism evidence="14 15">
    <name type="scientific">Eragrostis curvula</name>
    <name type="common">weeping love grass</name>
    <dbReference type="NCBI Taxonomy" id="38414"/>
    <lineage>
        <taxon>Eukaryota</taxon>
        <taxon>Viridiplantae</taxon>
        <taxon>Streptophyta</taxon>
        <taxon>Embryophyta</taxon>
        <taxon>Tracheophyta</taxon>
        <taxon>Spermatophyta</taxon>
        <taxon>Magnoliopsida</taxon>
        <taxon>Liliopsida</taxon>
        <taxon>Poales</taxon>
        <taxon>Poaceae</taxon>
        <taxon>PACMAD clade</taxon>
        <taxon>Chloridoideae</taxon>
        <taxon>Eragrostideae</taxon>
        <taxon>Eragrostidinae</taxon>
        <taxon>Eragrostis</taxon>
    </lineage>
</organism>
<comment type="caution">
    <text evidence="14">The sequence shown here is derived from an EMBL/GenBank/DDBJ whole genome shotgun (WGS) entry which is preliminary data.</text>
</comment>
<dbReference type="Gene3D" id="3.80.10.10">
    <property type="entry name" value="Ribonuclease Inhibitor"/>
    <property type="match status" value="4"/>
</dbReference>
<evidence type="ECO:0000256" key="6">
    <source>
        <dbReference type="ARBA" id="ARBA00022737"/>
    </source>
</evidence>
<dbReference type="PRINTS" id="PR00019">
    <property type="entry name" value="LEURICHRPT"/>
</dbReference>
<proteinExistence type="predicted"/>
<feature type="domain" description="Leucine-rich repeat-containing N-terminal plant-type" evidence="13">
    <location>
        <begin position="43"/>
        <end position="82"/>
    </location>
</feature>
<evidence type="ECO:0000313" key="14">
    <source>
        <dbReference type="EMBL" id="TVU09571.1"/>
    </source>
</evidence>
<dbReference type="GO" id="GO:0016020">
    <property type="term" value="C:membrane"/>
    <property type="evidence" value="ECO:0007669"/>
    <property type="project" value="UniProtKB-SubCell"/>
</dbReference>
<evidence type="ECO:0000256" key="1">
    <source>
        <dbReference type="ARBA" id="ARBA00004167"/>
    </source>
</evidence>
<dbReference type="FunFam" id="3.80.10.10:FF:000722">
    <property type="entry name" value="Leucine-rich repeat receptor-like protein kinase"/>
    <property type="match status" value="1"/>
</dbReference>
<dbReference type="InterPro" id="IPR003591">
    <property type="entry name" value="Leu-rich_rpt_typical-subtyp"/>
</dbReference>
<evidence type="ECO:0000256" key="5">
    <source>
        <dbReference type="ARBA" id="ARBA00022729"/>
    </source>
</evidence>
<dbReference type="SUPFAM" id="SSF52058">
    <property type="entry name" value="L domain-like"/>
    <property type="match status" value="2"/>
</dbReference>
<feature type="region of interest" description="Disordered" evidence="10">
    <location>
        <begin position="503"/>
        <end position="569"/>
    </location>
</feature>
<dbReference type="FunFam" id="3.80.10.10:FF:000275">
    <property type="entry name" value="Leucine-rich repeat receptor-like protein kinase"/>
    <property type="match status" value="1"/>
</dbReference>
<feature type="chain" id="PRO_5023837308" description="Leucine-rich repeat-containing N-terminal plant-type domain-containing protein" evidence="12">
    <location>
        <begin position="28"/>
        <end position="814"/>
    </location>
</feature>
<evidence type="ECO:0000259" key="13">
    <source>
        <dbReference type="Pfam" id="PF08263"/>
    </source>
</evidence>
<dbReference type="Pfam" id="PF00560">
    <property type="entry name" value="LRR_1"/>
    <property type="match status" value="2"/>
</dbReference>
<evidence type="ECO:0000256" key="4">
    <source>
        <dbReference type="ARBA" id="ARBA00022692"/>
    </source>
</evidence>
<evidence type="ECO:0000256" key="10">
    <source>
        <dbReference type="SAM" id="MobiDB-lite"/>
    </source>
</evidence>
<dbReference type="InterPro" id="IPR052941">
    <property type="entry name" value="StomDev_PlantInt_Reg"/>
</dbReference>
<keyword evidence="4 11" id="KW-0812">Transmembrane</keyword>
<keyword evidence="7 11" id="KW-1133">Transmembrane helix</keyword>
<sequence>MRGAMAVKPAAILLLLYLAFSLDIASAADERAADFARRQVLRQERATLLALKRGLTLPSPSALADWNESNGHVCGFTGVACDRRREHVVGLALANMSISGAIPAVIGDLARLRSLDMSNNSISGGMPSSLGNLTRLESLVLSSNRISGAVPLALGNLLRLENLDVSSNLISGAAPAVLGGLSQLRSLYMSNNNISGAIPPSFGNLTLLENLYMYGNRISGAIPAAIGNLTSLQNLDLSSNLLTGQIPAEISNLRSLATLNLGNNQLRGGIPPTLAKLTGMFYLSLEHNYLSGSIPEAIFLNCTILGVADLGDNDLSGEIPRAAASGTFADTFAVLNLYSNKLTGTLPRWLANCTVLLWLDVENNSLADELPTSIISGKKYLQYLHLSNNRFWSHDGNSNLEPFFAALSNCSSIQEVEAGAVGMGGRLPSRLGSMLSRNMWHLNLEMNSIEGPIPADIGDVINMTLMNLSSNMLNGTIPASLCWLPGLQQLSLSNNSLTGEIPAVHRQRHAPRRAGPVGQRAVREHPEQHREPYPAELPLPADEQVVGGDTGQPRPVRQPDAPRPLEQPVERCKLSICPGTTSPARSSPGIADCVELTVLDLSHNSLAGVLPSSIGGLQSLESLDVSNNSLIGEIPVSLTKCTSLKHLNLSYNDFSGVVPTTGALARFSFLSFLGNRRLCGEVVRRACGRPRHGTWYQSRRFLVILSVSAAGVAFVLTILCAVSIRKIRERLAAVREDMFRGRRGGGARMSDVAISELLELGILCTQEHASARPTMLDAADDLDRLKRYMGGETTATFASSIGFSSVSFEDILID</sequence>
<feature type="transmembrane region" description="Helical" evidence="11">
    <location>
        <begin position="701"/>
        <end position="722"/>
    </location>
</feature>
<evidence type="ECO:0000256" key="2">
    <source>
        <dbReference type="ARBA" id="ARBA00022553"/>
    </source>
</evidence>